<name>A0A8E0NCM2_9CAUL</name>
<comment type="caution">
    <text evidence="2">The sequence shown here is derived from an EMBL/GenBank/DDBJ whole genome shotgun (WGS) entry which is preliminary data.</text>
</comment>
<feature type="transmembrane region" description="Helical" evidence="1">
    <location>
        <begin position="6"/>
        <end position="30"/>
    </location>
</feature>
<dbReference type="AlphaFoldDB" id="A0A8E0NCM2"/>
<keyword evidence="1" id="KW-0472">Membrane</keyword>
<organism evidence="2 3">
    <name type="scientific">Brevundimonas abyssalis TAR-001</name>
    <dbReference type="NCBI Taxonomy" id="1391729"/>
    <lineage>
        <taxon>Bacteria</taxon>
        <taxon>Pseudomonadati</taxon>
        <taxon>Pseudomonadota</taxon>
        <taxon>Alphaproteobacteria</taxon>
        <taxon>Caulobacterales</taxon>
        <taxon>Caulobacteraceae</taxon>
        <taxon>Brevundimonas</taxon>
    </lineage>
</organism>
<keyword evidence="1" id="KW-0812">Transmembrane</keyword>
<accession>A0A8E0NCM2</accession>
<evidence type="ECO:0000313" key="2">
    <source>
        <dbReference type="EMBL" id="GAD59881.1"/>
    </source>
</evidence>
<reference evidence="3" key="1">
    <citation type="journal article" date="2013" name="Genome Announc.">
        <title>Draft Genome Sequence of the Dimorphic Prosthecate Bacterium Brevundimonas abyssalis TAR-001T.</title>
        <authorList>
            <person name="Tsubouchi T."/>
            <person name="Nishi S."/>
            <person name="Usui K."/>
            <person name="Shimane Y."/>
            <person name="Takaki Y."/>
            <person name="Maruyama T."/>
            <person name="Hatada Y."/>
        </authorList>
    </citation>
    <scope>NUCLEOTIDE SEQUENCE [LARGE SCALE GENOMIC DNA]</scope>
    <source>
        <strain evidence="3">TAR-001</strain>
    </source>
</reference>
<gene>
    <name evidence="2" type="ORF">MBEBAB_2131</name>
</gene>
<proteinExistence type="predicted"/>
<keyword evidence="1" id="KW-1133">Transmembrane helix</keyword>
<sequence length="45" mass="4716">MVFAFLAAGVAAASGLAALLLGAGLIWLGWRAVRHRFSQTRDTTA</sequence>
<dbReference type="RefSeq" id="WP_021697975.1">
    <property type="nucleotide sequence ID" value="NZ_BATC01000042.1"/>
</dbReference>
<dbReference type="EMBL" id="BATC01000042">
    <property type="protein sequence ID" value="GAD59881.1"/>
    <property type="molecule type" value="Genomic_DNA"/>
</dbReference>
<dbReference type="Proteomes" id="UP000016569">
    <property type="component" value="Unassembled WGS sequence"/>
</dbReference>
<evidence type="ECO:0000313" key="3">
    <source>
        <dbReference type="Proteomes" id="UP000016569"/>
    </source>
</evidence>
<evidence type="ECO:0000256" key="1">
    <source>
        <dbReference type="SAM" id="Phobius"/>
    </source>
</evidence>
<keyword evidence="3" id="KW-1185">Reference proteome</keyword>
<protein>
    <submittedName>
        <fullName evidence="2">Uncharacterized protein</fullName>
    </submittedName>
</protein>